<dbReference type="Proteomes" id="UP000193827">
    <property type="component" value="Unassembled WGS sequence"/>
</dbReference>
<evidence type="ECO:0000259" key="2">
    <source>
        <dbReference type="Pfam" id="PF09834"/>
    </source>
</evidence>
<sequence>MESRQRTMVKALVWNAIGLMMMSLVGLIMTGSTSVGAAMALINTAIGLSTYVVYERIWANIRWGRSHG</sequence>
<evidence type="ECO:0000313" key="3">
    <source>
        <dbReference type="EMBL" id="SLN25643.1"/>
    </source>
</evidence>
<dbReference type="EMBL" id="FWFL01000002">
    <property type="protein sequence ID" value="SLN25643.1"/>
    <property type="molecule type" value="Genomic_DNA"/>
</dbReference>
<dbReference type="InterPro" id="IPR018638">
    <property type="entry name" value="DUF2061_membrane"/>
</dbReference>
<keyword evidence="4" id="KW-1185">Reference proteome</keyword>
<dbReference type="RefSeq" id="WP_085891396.1">
    <property type="nucleotide sequence ID" value="NZ_FWFL01000002.1"/>
</dbReference>
<keyword evidence="1" id="KW-1133">Transmembrane helix</keyword>
<gene>
    <name evidence="3" type="ORF">PEL8287_01174</name>
</gene>
<proteinExistence type="predicted"/>
<reference evidence="3 4" key="1">
    <citation type="submission" date="2017-03" db="EMBL/GenBank/DDBJ databases">
        <authorList>
            <person name="Afonso C.L."/>
            <person name="Miller P.J."/>
            <person name="Scott M.A."/>
            <person name="Spackman E."/>
            <person name="Goraichik I."/>
            <person name="Dimitrov K.M."/>
            <person name="Suarez D.L."/>
            <person name="Swayne D.E."/>
        </authorList>
    </citation>
    <scope>NUCLEOTIDE SEQUENCE [LARGE SCALE GENOMIC DNA]</scope>
    <source>
        <strain evidence="3 4">CECT 8287</strain>
    </source>
</reference>
<organism evidence="3 4">
    <name type="scientific">Roseovarius litorisediminis</name>
    <dbReference type="NCBI Taxonomy" id="1312363"/>
    <lineage>
        <taxon>Bacteria</taxon>
        <taxon>Pseudomonadati</taxon>
        <taxon>Pseudomonadota</taxon>
        <taxon>Alphaproteobacteria</taxon>
        <taxon>Rhodobacterales</taxon>
        <taxon>Roseobacteraceae</taxon>
        <taxon>Roseovarius</taxon>
    </lineage>
</organism>
<keyword evidence="1" id="KW-0472">Membrane</keyword>
<protein>
    <recommendedName>
        <fullName evidence="2">DUF2061 domain-containing protein</fullName>
    </recommendedName>
</protein>
<evidence type="ECO:0000256" key="1">
    <source>
        <dbReference type="SAM" id="Phobius"/>
    </source>
</evidence>
<feature type="transmembrane region" description="Helical" evidence="1">
    <location>
        <begin position="35"/>
        <end position="54"/>
    </location>
</feature>
<feature type="transmembrane region" description="Helical" evidence="1">
    <location>
        <begin position="12"/>
        <end position="29"/>
    </location>
</feature>
<dbReference type="OrthoDB" id="197461at2"/>
<feature type="domain" description="DUF2061" evidence="2">
    <location>
        <begin position="8"/>
        <end position="59"/>
    </location>
</feature>
<accession>A0A1Y5RVV4</accession>
<dbReference type="Pfam" id="PF09834">
    <property type="entry name" value="DUF2061"/>
    <property type="match status" value="1"/>
</dbReference>
<evidence type="ECO:0000313" key="4">
    <source>
        <dbReference type="Proteomes" id="UP000193827"/>
    </source>
</evidence>
<dbReference type="AlphaFoldDB" id="A0A1Y5RVV4"/>
<keyword evidence="1" id="KW-0812">Transmembrane</keyword>
<name>A0A1Y5RVV4_9RHOB</name>